<evidence type="ECO:0000313" key="1">
    <source>
        <dbReference type="EMBL" id="MPN24995.1"/>
    </source>
</evidence>
<proteinExistence type="predicted"/>
<dbReference type="EMBL" id="VSSQ01074019">
    <property type="protein sequence ID" value="MPN24995.1"/>
    <property type="molecule type" value="Genomic_DNA"/>
</dbReference>
<reference evidence="1" key="1">
    <citation type="submission" date="2019-08" db="EMBL/GenBank/DDBJ databases">
        <authorList>
            <person name="Kucharzyk K."/>
            <person name="Murdoch R.W."/>
            <person name="Higgins S."/>
            <person name="Loffler F."/>
        </authorList>
    </citation>
    <scope>NUCLEOTIDE SEQUENCE</scope>
</reference>
<protein>
    <submittedName>
        <fullName evidence="1">Uncharacterized protein</fullName>
    </submittedName>
</protein>
<sequence>MEFQALQPQCPDTFDLAAVIGIAGMQSAEADEFVRMAGNHRCDIIVYRFNLRRFGRRRKHHAAVDLHAAHAGKKIVHFAGAVPSETVIRFQCRDHLYRYVMRKNVGVHVKIVHLFR</sequence>
<accession>A0A645GE91</accession>
<dbReference type="AlphaFoldDB" id="A0A645GE91"/>
<gene>
    <name evidence="1" type="ORF">SDC9_172402</name>
</gene>
<organism evidence="1">
    <name type="scientific">bioreactor metagenome</name>
    <dbReference type="NCBI Taxonomy" id="1076179"/>
    <lineage>
        <taxon>unclassified sequences</taxon>
        <taxon>metagenomes</taxon>
        <taxon>ecological metagenomes</taxon>
    </lineage>
</organism>
<name>A0A645GE91_9ZZZZ</name>
<comment type="caution">
    <text evidence="1">The sequence shown here is derived from an EMBL/GenBank/DDBJ whole genome shotgun (WGS) entry which is preliminary data.</text>
</comment>